<protein>
    <submittedName>
        <fullName evidence="1">Uncharacterized protein</fullName>
    </submittedName>
</protein>
<dbReference type="Proteomes" id="UP000192596">
    <property type="component" value="Unassembled WGS sequence"/>
</dbReference>
<name>A0A1V8TU02_9PEZI</name>
<accession>A0A1V8TU02</accession>
<keyword evidence="2" id="KW-1185">Reference proteome</keyword>
<dbReference type="EMBL" id="NAJO01000001">
    <property type="protein sequence ID" value="OQO14819.1"/>
    <property type="molecule type" value="Genomic_DNA"/>
</dbReference>
<reference evidence="2" key="1">
    <citation type="submission" date="2017-03" db="EMBL/GenBank/DDBJ databases">
        <title>Genomes of endolithic fungi from Antarctica.</title>
        <authorList>
            <person name="Coleine C."/>
            <person name="Masonjones S."/>
            <person name="Stajich J.E."/>
        </authorList>
    </citation>
    <scope>NUCLEOTIDE SEQUENCE [LARGE SCALE GENOMIC DNA]</scope>
    <source>
        <strain evidence="2">CCFEE 5527</strain>
    </source>
</reference>
<gene>
    <name evidence="1" type="ORF">B0A48_00201</name>
</gene>
<dbReference type="InParanoid" id="A0A1V8TU02"/>
<dbReference type="AlphaFoldDB" id="A0A1V8TU02"/>
<organism evidence="1 2">
    <name type="scientific">Cryoendolithus antarcticus</name>
    <dbReference type="NCBI Taxonomy" id="1507870"/>
    <lineage>
        <taxon>Eukaryota</taxon>
        <taxon>Fungi</taxon>
        <taxon>Dikarya</taxon>
        <taxon>Ascomycota</taxon>
        <taxon>Pezizomycotina</taxon>
        <taxon>Dothideomycetes</taxon>
        <taxon>Dothideomycetidae</taxon>
        <taxon>Cladosporiales</taxon>
        <taxon>Cladosporiaceae</taxon>
        <taxon>Cryoendolithus</taxon>
    </lineage>
</organism>
<evidence type="ECO:0000313" key="2">
    <source>
        <dbReference type="Proteomes" id="UP000192596"/>
    </source>
</evidence>
<sequence length="209" mass="22342">MFPHDEPRATLAVMAKQAAHMAGIANKKAAWATDMASRAANLAAAAAADAPEADTMLLGTNANEISSSTQPKEVVMQSDHQAHQVFATPELLEAILLCDSIDIRHLFSLQRVDKQFQNTISGSIELRQSSARGSWQKTVIKRGASRVTLTLDCNTGISDFDEDASVGIGNTLGELMQGLAILSVAKLDAYFHELSKAMADVCPSAEEKS</sequence>
<comment type="caution">
    <text evidence="1">The sequence shown here is derived from an EMBL/GenBank/DDBJ whole genome shotgun (WGS) entry which is preliminary data.</text>
</comment>
<evidence type="ECO:0000313" key="1">
    <source>
        <dbReference type="EMBL" id="OQO14819.1"/>
    </source>
</evidence>
<proteinExistence type="predicted"/>